<dbReference type="EMBL" id="DXCM01000051">
    <property type="protein sequence ID" value="HIY92746.1"/>
    <property type="molecule type" value="Genomic_DNA"/>
</dbReference>
<comment type="caution">
    <text evidence="1">The sequence shown here is derived from an EMBL/GenBank/DDBJ whole genome shotgun (WGS) entry which is preliminary data.</text>
</comment>
<organism evidence="1 2">
    <name type="scientific">Candidatus Companilactobacillus pullicola</name>
    <dbReference type="NCBI Taxonomy" id="2838523"/>
    <lineage>
        <taxon>Bacteria</taxon>
        <taxon>Bacillati</taxon>
        <taxon>Bacillota</taxon>
        <taxon>Bacilli</taxon>
        <taxon>Lactobacillales</taxon>
        <taxon>Lactobacillaceae</taxon>
        <taxon>Companilactobacillus</taxon>
    </lineage>
</organism>
<accession>A0A9D2CNS9</accession>
<sequence length="486" mass="55741">MAEKIDIDQLTTEFSKSFKYASISDYDPEMIKNIVGGFYKMMEETGYPDITKWDGGLIFDVLMGVTEEAVKDGDERDVDTLLVFLEVIQSFIGFLSDTKKIPLSSQELDRVFSEYDDQMDSLLGPEEYHEYDDPNLPQWLEYVANDISEYTDDWVDAYVESSAWEKRQKGVDESILRMAMAALTDTAYNQYRKTPKSWTKKAIHGVLTSYFIKNVNFEADEYAHIVPALSGLLDYVVDQGWLNKKRAADYQRFLKASEAEMIELSKDSNNFGDAKLLAVKMLESGIDISDEKSVRDFITDINKQGGVSYLRKLDNDSKKTKDIGNVEELAKDFDPDPQRKFLNSPHLPELDGKKWNQATAIHVHELGVDYGTELALKRDKYVLPVEISVSVVVLSISQMIDVLYAQHLQAPDEWTIATWQEFSSWLKENQTKEQYDRTVRLLESLMMFLKDRKVLSSKNAKEINSVIQGKVVSLDEARGRKNRDKK</sequence>
<dbReference type="AlphaFoldDB" id="A0A9D2CNS9"/>
<evidence type="ECO:0000313" key="1">
    <source>
        <dbReference type="EMBL" id="HIY92746.1"/>
    </source>
</evidence>
<protein>
    <submittedName>
        <fullName evidence="1">Uncharacterized protein</fullName>
    </submittedName>
</protein>
<reference evidence="1" key="2">
    <citation type="submission" date="2021-04" db="EMBL/GenBank/DDBJ databases">
        <authorList>
            <person name="Gilroy R."/>
        </authorList>
    </citation>
    <scope>NUCLEOTIDE SEQUENCE</scope>
    <source>
        <strain evidence="1">3204</strain>
    </source>
</reference>
<evidence type="ECO:0000313" key="2">
    <source>
        <dbReference type="Proteomes" id="UP000824013"/>
    </source>
</evidence>
<name>A0A9D2CNS9_9LACO</name>
<proteinExistence type="predicted"/>
<dbReference type="Proteomes" id="UP000824013">
    <property type="component" value="Unassembled WGS sequence"/>
</dbReference>
<gene>
    <name evidence="1" type="ORF">H9820_07360</name>
</gene>
<reference evidence="1" key="1">
    <citation type="journal article" date="2021" name="PeerJ">
        <title>Extensive microbial diversity within the chicken gut microbiome revealed by metagenomics and culture.</title>
        <authorList>
            <person name="Gilroy R."/>
            <person name="Ravi A."/>
            <person name="Getino M."/>
            <person name="Pursley I."/>
            <person name="Horton D.L."/>
            <person name="Alikhan N.F."/>
            <person name="Baker D."/>
            <person name="Gharbi K."/>
            <person name="Hall N."/>
            <person name="Watson M."/>
            <person name="Adriaenssens E.M."/>
            <person name="Foster-Nyarko E."/>
            <person name="Jarju S."/>
            <person name="Secka A."/>
            <person name="Antonio M."/>
            <person name="Oren A."/>
            <person name="Chaudhuri R.R."/>
            <person name="La Ragione R."/>
            <person name="Hildebrand F."/>
            <person name="Pallen M.J."/>
        </authorList>
    </citation>
    <scope>NUCLEOTIDE SEQUENCE</scope>
    <source>
        <strain evidence="1">3204</strain>
    </source>
</reference>